<feature type="region of interest" description="C-terminal hotdog fold" evidence="6">
    <location>
        <begin position="2889"/>
        <end position="3026"/>
    </location>
</feature>
<dbReference type="OrthoDB" id="4537517at2"/>
<feature type="domain" description="Carrier" evidence="7">
    <location>
        <begin position="3470"/>
        <end position="3545"/>
    </location>
</feature>
<dbReference type="PROSITE" id="PS00012">
    <property type="entry name" value="PHOSPHOPANTETHEINE"/>
    <property type="match status" value="1"/>
</dbReference>
<dbReference type="InterPro" id="IPR032821">
    <property type="entry name" value="PKS_assoc"/>
</dbReference>
<feature type="region of interest" description="C-terminal hotdog fold" evidence="6">
    <location>
        <begin position="1146"/>
        <end position="1285"/>
    </location>
</feature>
<dbReference type="InterPro" id="IPR014043">
    <property type="entry name" value="Acyl_transferase_dom"/>
</dbReference>
<dbReference type="Pfam" id="PF00550">
    <property type="entry name" value="PP-binding"/>
    <property type="match status" value="3"/>
</dbReference>
<dbReference type="Proteomes" id="UP000487268">
    <property type="component" value="Unassembled WGS sequence"/>
</dbReference>
<dbReference type="CDD" id="cd00833">
    <property type="entry name" value="PKS"/>
    <property type="match status" value="2"/>
</dbReference>
<reference evidence="10 11" key="1">
    <citation type="submission" date="2019-10" db="EMBL/GenBank/DDBJ databases">
        <title>Actinomadura rubteroloni sp. nov. and Actinomadura macrotermitis sp. nov., isolated from the gut of fungus growing-termite Macrotermes natalensis.</title>
        <authorList>
            <person name="Benndorf R."/>
            <person name="Martin K."/>
            <person name="Kuefner M."/>
            <person name="De Beer W."/>
            <person name="Kaster A.-K."/>
            <person name="Vollmers J."/>
            <person name="Poulsen M."/>
            <person name="Beemelmanns C."/>
        </authorList>
    </citation>
    <scope>NUCLEOTIDE SEQUENCE [LARGE SCALE GENOMIC DNA]</scope>
    <source>
        <strain evidence="10 11">RB68</strain>
    </source>
</reference>
<keyword evidence="11" id="KW-1185">Reference proteome</keyword>
<dbReference type="InterPro" id="IPR014031">
    <property type="entry name" value="Ketoacyl_synth_C"/>
</dbReference>
<dbReference type="PROSITE" id="PS00606">
    <property type="entry name" value="KS3_1"/>
    <property type="match status" value="1"/>
</dbReference>
<keyword evidence="1" id="KW-0596">Phosphopantetheine</keyword>
<dbReference type="InterPro" id="IPR020807">
    <property type="entry name" value="PKS_DH"/>
</dbReference>
<dbReference type="SUPFAM" id="SSF53901">
    <property type="entry name" value="Thiolase-like"/>
    <property type="match status" value="2"/>
</dbReference>
<dbReference type="SMART" id="SM00825">
    <property type="entry name" value="PKS_KS"/>
    <property type="match status" value="2"/>
</dbReference>
<evidence type="ECO:0000256" key="2">
    <source>
        <dbReference type="ARBA" id="ARBA00022553"/>
    </source>
</evidence>
<evidence type="ECO:0000256" key="1">
    <source>
        <dbReference type="ARBA" id="ARBA00022450"/>
    </source>
</evidence>
<dbReference type="PROSITE" id="PS52019">
    <property type="entry name" value="PKS_MFAS_DH"/>
    <property type="match status" value="2"/>
</dbReference>
<feature type="domain" description="Carrier" evidence="7">
    <location>
        <begin position="1756"/>
        <end position="1831"/>
    </location>
</feature>
<accession>A0A7K0CAE0</accession>
<dbReference type="InterPro" id="IPR016039">
    <property type="entry name" value="Thiolase-like"/>
</dbReference>
<dbReference type="InterPro" id="IPR013968">
    <property type="entry name" value="PKS_KR"/>
</dbReference>
<dbReference type="InterPro" id="IPR001227">
    <property type="entry name" value="Ac_transferase_dom_sf"/>
</dbReference>
<feature type="region of interest" description="N-terminal hotdog fold" evidence="6">
    <location>
        <begin position="2753"/>
        <end position="2877"/>
    </location>
</feature>
<dbReference type="InterPro" id="IPR016035">
    <property type="entry name" value="Acyl_Trfase/lysoPLipase"/>
</dbReference>
<dbReference type="Gene3D" id="3.30.70.3290">
    <property type="match status" value="2"/>
</dbReference>
<dbReference type="InterPro" id="IPR006162">
    <property type="entry name" value="Ppantetheine_attach_site"/>
</dbReference>
<dbReference type="PANTHER" id="PTHR43775:SF51">
    <property type="entry name" value="INACTIVE PHENOLPHTHIOCEROL SYNTHESIS POLYKETIDE SYNTHASE TYPE I PKS1-RELATED"/>
    <property type="match status" value="1"/>
</dbReference>
<evidence type="ECO:0000256" key="6">
    <source>
        <dbReference type="PROSITE-ProRule" id="PRU01363"/>
    </source>
</evidence>
<dbReference type="SMART" id="SM00826">
    <property type="entry name" value="PKS_DH"/>
    <property type="match status" value="2"/>
</dbReference>
<dbReference type="SMART" id="SM01294">
    <property type="entry name" value="PKS_PP_betabranch"/>
    <property type="match status" value="2"/>
</dbReference>
<dbReference type="InterPro" id="IPR042104">
    <property type="entry name" value="PKS_dehydratase_sf"/>
</dbReference>
<evidence type="ECO:0000259" key="9">
    <source>
        <dbReference type="PROSITE" id="PS52019"/>
    </source>
</evidence>
<feature type="domain" description="Ketosynthase family 3 (KS3)" evidence="8">
    <location>
        <begin position="121"/>
        <end position="547"/>
    </location>
</feature>
<feature type="active site" description="Proton donor; for dehydratase activity" evidence="6">
    <location>
        <position position="2950"/>
    </location>
</feature>
<dbReference type="Gene3D" id="3.40.366.10">
    <property type="entry name" value="Malonyl-Coenzyme A Acyl Carrier Protein, domain 2"/>
    <property type="match status" value="2"/>
</dbReference>
<dbReference type="SUPFAM" id="SSF51735">
    <property type="entry name" value="NAD(P)-binding Rossmann-fold domains"/>
    <property type="match status" value="4"/>
</dbReference>
<feature type="domain" description="Ketosynthase family 3 (KS3)" evidence="8">
    <location>
        <begin position="1850"/>
        <end position="2276"/>
    </location>
</feature>
<dbReference type="Gene3D" id="3.40.50.720">
    <property type="entry name" value="NAD(P)-binding Rossmann-like Domain"/>
    <property type="match status" value="2"/>
</dbReference>
<dbReference type="Pfam" id="PF08659">
    <property type="entry name" value="KR"/>
    <property type="match status" value="2"/>
</dbReference>
<dbReference type="Gene3D" id="3.10.129.110">
    <property type="entry name" value="Polyketide synthase dehydratase"/>
    <property type="match status" value="2"/>
</dbReference>
<dbReference type="InterPro" id="IPR049551">
    <property type="entry name" value="PKS_DH_C"/>
</dbReference>
<evidence type="ECO:0000256" key="3">
    <source>
        <dbReference type="ARBA" id="ARBA00022679"/>
    </source>
</evidence>
<dbReference type="Pfam" id="PF21089">
    <property type="entry name" value="PKS_DH_N"/>
    <property type="match status" value="2"/>
</dbReference>
<dbReference type="CDD" id="cd08956">
    <property type="entry name" value="KR_3_FAS_SDR_x"/>
    <property type="match status" value="2"/>
</dbReference>
<dbReference type="SUPFAM" id="SSF52151">
    <property type="entry name" value="FabD/lysophospholipase-like"/>
    <property type="match status" value="2"/>
</dbReference>
<sequence>MAEPVENLDFAAQVGDLPAAGRRAALLDLVLTEATAVLRRVDPDGTTAVEAARPFLEAGLDSLGLVSLHARLTAATGAELPVTIGFDHPTPAVLARHLGEVLFGADEAPAERPSPIRPAADEPIAIVGIGCRYPGGVASPDDLWRLLDDGVHTISDFPEDRGWDLERLFGPDPSAPGASLVRQAGFLPDAADFDAAFFRISPKEALAMDPQQRLLLETTWEALERAGIDPATLHGSRSGVFIGVEPHEYGPRVHEAPEGMDSYVMSGTLPSIVSGRVAYTLGLEGPALTVDTACSGSLTALHLAVRSLRSGECDLALAGGVAVLSSPGTFAAFSTQNGLAADGRCKAFAAAADGTGFAEGAGVLVLMRLSDARAAGHDVQALVRGTAINQDGASNGLTAPNGLAQRQVVQDALADAGLAAAEIDAVEAHGTGTRLGDPIEAGALIAAYGRERTAERPLWLGSVKSNIGHTGAAAGAAGLIKMVQAMRHGTLPRTLHVDAPTPHVDWSAGTVRLLTEPVPWDTGGAPRRAGVSSFGASGTNAHVIIEEPEPAEAAGGPPADRAVPLLLSARTETALREQAARLSALLTGDAPALGDVAYSAATTRAAMEHRAAIVAADRDEAVRALEAIAAGTAPALRGTVPSGPTAFLFTGQGSQRPGMSAGLVEAFPVFADALDEAIGYLDLQLEVPLWDVLFAEPGSPEADLLHQTRYAQCALFAVETAQFRLLESWGITPDHVTGHSVGELAAAHAAGVLSLEDAALLVAARGRLMQELPPGGAMVAIQATEEEITPFLTAQVDLAAVNGPRAVVLSGDADVLTEIAAVFSADGRRTRALTVSHAFHSARMEPMLAEFRRVASAMTHHAPRIPLVSNLTGLPVAPDADHWVRHVREPVRFQDCVRWLESQGVTTFLELGPGPVLSAMGRDCLADPDADAAFAPLLREGRDDERETVAAVALAHSRGAAVDWHAFFAGRGARRVPLPTYAFERKRFWLDARPDADVATAGLDRAEHPLLGAIVRLAAADGIVLTGRLSVRSQPWLADHVISGTVLLPGTAFVELAIRAGDEAGCGVLDELTLEAPLALPADGAGVALQAVVGAADATGRRSIEVYSRSGEQEWVRHGSGVLAPSAAAVPDPAAFGLAQWPPPDAEPLETADLYERQAEQGYEYGPAFRNVRAAWRRGAEVFAEIGLDDQARTLAGGFGLHPALLDAALHPADLAGSRSGGAETRLPFAWTGVELHAAGASALRVRITPTGPESVAVALADSTGAPVATVGSIVERVVPAGRLRALGHRPDLLLRIAWQPLPPHETPAVRVAALADGLGADGVHRDLGALAGAGPAPEIVLAPITAPVSDRPADAARDATVAALELLQAWSADDRFASSRLVLLTRGAAAAGPGETPDLATAPLWGLVRAAQAENPGRFVLLDHDGAEASLAVLRAAAASGEPQLAVRAGAVLVPRLVPAAEPEEAPAGVWRPGGTVLVTGGTGGLGGLVARHLVAEHGVRHLVLTSRRGPDAPGAADLRAELAALGAQVTVAACDAADRDALAAVLAAVPDGHPLTGVVHTAGSLADGLAATLTAEQVAAVFRGKADGAWHLHELTRDLDLTAFVLFSSGAGTFEAAGQGNYAAANVFLDALAGHRAAAGLPATSLAWALWAGEAGMGGRLDEVTLRRAARSGIVPLGPAENLALLDRAVVAPEPAVVPVRLDHAALRALPDGPPVMLRGLVRAPARRQIAAAAAGAEGFGHRLAGLGKADRDRAALDLVRAQVAAVLGHDGPAAVRPERAFAELGFDSLAAVELRNALTTATGLRLGSTLIFDYPTPKALAEHVRDKALNAVPAGTAAVPATAASGDGPIAIVAMACRYPGGITTPEELWGLVSGGNDAITPFPEDRGWDVADIYDPEPGKLGRTYVREGGFLHDAADFDPVFFGISPNEALAMDPQQRLLLEISWEALERAGIDPLAVKGSRTGVYAGVMYHDWATRLGAIPADVAGFIGNGSSGSVASGRISYTLGLEGPAVTVDTACSSSLVALHWAVQALRQGECTLALAGGVTVMATPETFLDMSLQSGLAADGRCKSYAAAADGTGWGEGAGMVLLERLSDARRNGHPVLAVVRGSAVNQDGASNGLTAPNGPSQQRVIRQALANAGLTPADVDAVDGHGTGTRLGDPIEAQALMAVYGQERPGGEPLWLGSVKSNVGHTQAAAGVAGVIKMVEAMRAGLLPKTLHVDAASPHIDWSEGAVELLTEARDWPGHARPRRAGVSSFGVSGTNAHVVIEQAPDEPPAPVAAPAGPALGAGRPEAVPLVLSGRTAEAVPALAGRLAALLRDDPALDVVDVAFSLVAGRADLEHRAVVTGGDRAALLAALDQVAAGGTAAAAVRGTGFGDPGRTVFVFPGQGSQWAGMGVALLESSPVFAARLTECAEALRPFVDWDLLEVLRGGPDAPSLDAVDVVQPVLWAIMVALAEVWRAAGIVPDAVVGHSQGEIAAACVAGALTLSDGAKVVALRSRAIREDLAGQGGMMSVALPAADAAKSIARWDGRLQVAVVNSPRSVVVCGDPAALEELRVRMEADNVQTRRIPVDYASHSRYVEGLRDRLLTELAAIAPKAPDIAFYSTVTGKAHDAALDAEYWYTNLRQTVRFEEAVRALLDDGYGVFVEASPHPGLLVGLDETVASAGANAVLAGTLRRGEGGMAQVVTSLAEAYVRGAPVDWRALLPGARRVDLPTYPFQRQRYWLDVPRTPGDAAGLGQATADHPLLGAAVAVAGTDGVLLTGRLDVRAQPWLGDHRVGGAPVFPGAGFVELAVRAGDEAGCGRVEELTLEAPLVLPERGGVAVQVAVGASGAGGRREVAVYSRPEDAGAGEWSRHALGFLAPGAAEPAFDLAEWPPPGAEPIGLDGFYPERNSDRLAYGPVFQGLRAAWRAGGDVFAEVALPDGAADDAGRFVLHPAALDAALHATALLDAGTDRVTLPFAWTDVEVHAAGAAALRVRMTPAGADQVVLRLADQTGRPVATIGSLALLPLTGDLAAVRPGRAAHRDLYRLGWSPAGAAEAPAPAGEWTDLVPDGPVPETVVLRAGGPGTAAGPVLHEVLAVLQEWSSAARFAGSRLVVVTRGAVSTAGEDVTDLAGAAVWGLVRSAQAEEPGRFVLADLEDGDPAEDGGLGAALAAGAPQLAVRGGEALTPRLLPAPAAPDGTAPATRFGGPGQVLVTGGTGTLGGLVARHLVTAHGVGGLLLTSRRGPDAPGAADLAAELTALGADVEIAACDAADRDALAALLADRSLSGVVHAAGVLDDGVIASLTPGRIDTVLRPKADAALNLHELTAGMDLTAFVLFSSAAGVAGGEGQANYAAANTFLDGLAAHRRALGLPAQSLAWGLWAEASGMTAAAAAEGGVVAMATEEGLALFDAACALDDPLLVPVRLDLAELAAGPVPYTLRGLVRTPARRGVAAVAAPSGSLTDRLADLSAARREALLVELVRTQAAATLGYAGPEAIEPEQTFRDMGFDSLAAVRFRNSLSETVGLRLPATLVFDHPTALALAGFVLAELVGPDEAPEPVPDALGEPERADRTAELQDMDVAELLRAAQELGSD</sequence>
<name>A0A7K0CAE0_9ACTN</name>
<evidence type="ECO:0000256" key="4">
    <source>
        <dbReference type="ARBA" id="ARBA00023268"/>
    </source>
</evidence>
<dbReference type="Gene3D" id="1.10.1200.10">
    <property type="entry name" value="ACP-like"/>
    <property type="match status" value="3"/>
</dbReference>
<feature type="domain" description="PKS/mFAS DH" evidence="9">
    <location>
        <begin position="1008"/>
        <end position="1285"/>
    </location>
</feature>
<dbReference type="Pfam" id="PF00698">
    <property type="entry name" value="Acyl_transf_1"/>
    <property type="match status" value="2"/>
</dbReference>
<organism evidence="10 11">
    <name type="scientific">Actinomadura macrotermitis</name>
    <dbReference type="NCBI Taxonomy" id="2585200"/>
    <lineage>
        <taxon>Bacteria</taxon>
        <taxon>Bacillati</taxon>
        <taxon>Actinomycetota</taxon>
        <taxon>Actinomycetes</taxon>
        <taxon>Streptosporangiales</taxon>
        <taxon>Thermomonosporaceae</taxon>
        <taxon>Actinomadura</taxon>
    </lineage>
</organism>
<feature type="active site" description="Proton donor; for dehydratase activity" evidence="6">
    <location>
        <position position="1207"/>
    </location>
</feature>
<dbReference type="InterPro" id="IPR049900">
    <property type="entry name" value="PKS_mFAS_DH"/>
</dbReference>
<keyword evidence="4" id="KW-0511">Multifunctional enzyme</keyword>
<dbReference type="GO" id="GO:0004315">
    <property type="term" value="F:3-oxoacyl-[acyl-carrier-protein] synthase activity"/>
    <property type="evidence" value="ECO:0007669"/>
    <property type="project" value="InterPro"/>
</dbReference>
<feature type="active site" description="Proton acceptor; for dehydratase activity" evidence="6">
    <location>
        <position position="2785"/>
    </location>
</feature>
<comment type="caution">
    <text evidence="10">The sequence shown here is derived from an EMBL/GenBank/DDBJ whole genome shotgun (WGS) entry which is preliminary data.</text>
</comment>
<dbReference type="InterPro" id="IPR018201">
    <property type="entry name" value="Ketoacyl_synth_AS"/>
</dbReference>
<dbReference type="Pfam" id="PF02801">
    <property type="entry name" value="Ketoacyl-synt_C"/>
    <property type="match status" value="2"/>
</dbReference>
<dbReference type="InterPro" id="IPR036291">
    <property type="entry name" value="NAD(P)-bd_dom_sf"/>
</dbReference>
<dbReference type="PROSITE" id="PS52004">
    <property type="entry name" value="KS3_2"/>
    <property type="match status" value="2"/>
</dbReference>
<feature type="domain" description="Carrier" evidence="7">
    <location>
        <begin position="25"/>
        <end position="102"/>
    </location>
</feature>
<dbReference type="InterPro" id="IPR055123">
    <property type="entry name" value="SpnB-like_Rossmann"/>
</dbReference>
<dbReference type="InterPro" id="IPR020806">
    <property type="entry name" value="PKS_PP-bd"/>
</dbReference>
<dbReference type="FunFam" id="1.10.1200.10:FF:000007">
    <property type="entry name" value="Probable polyketide synthase pks17"/>
    <property type="match status" value="2"/>
</dbReference>
<dbReference type="Gene3D" id="3.40.47.10">
    <property type="match status" value="2"/>
</dbReference>
<dbReference type="InterPro" id="IPR049552">
    <property type="entry name" value="PKS_DH_N"/>
</dbReference>
<evidence type="ECO:0000259" key="7">
    <source>
        <dbReference type="PROSITE" id="PS50075"/>
    </source>
</evidence>
<dbReference type="GO" id="GO:0004312">
    <property type="term" value="F:fatty acid synthase activity"/>
    <property type="evidence" value="ECO:0007669"/>
    <property type="project" value="TreeGrafter"/>
</dbReference>
<evidence type="ECO:0000313" key="10">
    <source>
        <dbReference type="EMBL" id="MQY09724.1"/>
    </source>
</evidence>
<dbReference type="EMBL" id="WEGH01000007">
    <property type="protein sequence ID" value="MQY09724.1"/>
    <property type="molecule type" value="Genomic_DNA"/>
</dbReference>
<dbReference type="GO" id="GO:0031177">
    <property type="term" value="F:phosphopantetheine binding"/>
    <property type="evidence" value="ECO:0007669"/>
    <property type="project" value="InterPro"/>
</dbReference>
<keyword evidence="5" id="KW-0012">Acyltransferase</keyword>
<dbReference type="SUPFAM" id="SSF47336">
    <property type="entry name" value="ACP-like"/>
    <property type="match status" value="3"/>
</dbReference>
<dbReference type="InterPro" id="IPR009081">
    <property type="entry name" value="PP-bd_ACP"/>
</dbReference>
<gene>
    <name evidence="10" type="ORF">ACRB68_78530</name>
</gene>
<dbReference type="FunFam" id="3.40.366.10:FF:000002">
    <property type="entry name" value="Probable polyketide synthase 2"/>
    <property type="match status" value="2"/>
</dbReference>
<dbReference type="InterPro" id="IPR036736">
    <property type="entry name" value="ACP-like_sf"/>
</dbReference>
<dbReference type="SMART" id="SM00827">
    <property type="entry name" value="PKS_AT"/>
    <property type="match status" value="2"/>
</dbReference>
<evidence type="ECO:0000259" key="8">
    <source>
        <dbReference type="PROSITE" id="PS52004"/>
    </source>
</evidence>
<dbReference type="InterPro" id="IPR014030">
    <property type="entry name" value="Ketoacyl_synth_N"/>
</dbReference>
<dbReference type="Pfam" id="PF14765">
    <property type="entry name" value="PS-DH"/>
    <property type="match status" value="2"/>
</dbReference>
<dbReference type="PROSITE" id="PS50075">
    <property type="entry name" value="CARRIER"/>
    <property type="match status" value="3"/>
</dbReference>
<dbReference type="SMART" id="SM00823">
    <property type="entry name" value="PKS_PP"/>
    <property type="match status" value="3"/>
</dbReference>
<dbReference type="InterPro" id="IPR057326">
    <property type="entry name" value="KR_dom"/>
</dbReference>
<dbReference type="InterPro" id="IPR020841">
    <property type="entry name" value="PKS_Beta-ketoAc_synthase_dom"/>
</dbReference>
<feature type="region of interest" description="N-terminal hotdog fold" evidence="6">
    <location>
        <begin position="1008"/>
        <end position="1130"/>
    </location>
</feature>
<proteinExistence type="predicted"/>
<feature type="domain" description="PKS/mFAS DH" evidence="9">
    <location>
        <begin position="2753"/>
        <end position="3026"/>
    </location>
</feature>
<dbReference type="InterPro" id="IPR050091">
    <property type="entry name" value="PKS_NRPS_Biosynth_Enz"/>
</dbReference>
<dbReference type="FunFam" id="3.40.47.10:FF:000019">
    <property type="entry name" value="Polyketide synthase type I"/>
    <property type="match status" value="2"/>
</dbReference>
<evidence type="ECO:0000313" key="11">
    <source>
        <dbReference type="Proteomes" id="UP000487268"/>
    </source>
</evidence>
<dbReference type="InterPro" id="IPR016036">
    <property type="entry name" value="Malonyl_transacylase_ACP-bd"/>
</dbReference>
<feature type="active site" description="Proton acceptor; for dehydratase activity" evidence="6">
    <location>
        <position position="1040"/>
    </location>
</feature>
<dbReference type="SUPFAM" id="SSF55048">
    <property type="entry name" value="Probable ACP-binding domain of malonyl-CoA ACP transacylase"/>
    <property type="match status" value="2"/>
</dbReference>
<dbReference type="PANTHER" id="PTHR43775">
    <property type="entry name" value="FATTY ACID SYNTHASE"/>
    <property type="match status" value="1"/>
</dbReference>
<keyword evidence="3" id="KW-0808">Transferase</keyword>
<evidence type="ECO:0000256" key="5">
    <source>
        <dbReference type="ARBA" id="ARBA00023315"/>
    </source>
</evidence>
<dbReference type="GO" id="GO:0006633">
    <property type="term" value="P:fatty acid biosynthetic process"/>
    <property type="evidence" value="ECO:0007669"/>
    <property type="project" value="InterPro"/>
</dbReference>
<keyword evidence="2" id="KW-0597">Phosphoprotein</keyword>
<dbReference type="Pfam" id="PF16197">
    <property type="entry name" value="KAsynt_C_assoc"/>
    <property type="match status" value="2"/>
</dbReference>
<dbReference type="Pfam" id="PF00109">
    <property type="entry name" value="ketoacyl-synt"/>
    <property type="match status" value="2"/>
</dbReference>
<dbReference type="SMART" id="SM00822">
    <property type="entry name" value="PKS_KR"/>
    <property type="match status" value="2"/>
</dbReference>
<protein>
    <submittedName>
        <fullName evidence="10">Uncharacterized protein</fullName>
    </submittedName>
</protein>
<dbReference type="Pfam" id="PF22953">
    <property type="entry name" value="SpnB_Rossmann"/>
    <property type="match status" value="2"/>
</dbReference>